<name>A0A450SM89_9GAMM</name>
<evidence type="ECO:0000256" key="1">
    <source>
        <dbReference type="ARBA" id="ARBA00010815"/>
    </source>
</evidence>
<evidence type="ECO:0000256" key="4">
    <source>
        <dbReference type="ARBA" id="ARBA00022691"/>
    </source>
</evidence>
<keyword evidence="3" id="KW-0808">Transferase</keyword>
<dbReference type="EMBL" id="CAADEX010000048">
    <property type="protein sequence ID" value="VFJ54780.1"/>
    <property type="molecule type" value="Genomic_DNA"/>
</dbReference>
<dbReference type="PANTHER" id="PTHR43667:SF2">
    <property type="entry name" value="FATTY ACID C-METHYL TRANSFERASE"/>
    <property type="match status" value="1"/>
</dbReference>
<dbReference type="GO" id="GO:0032259">
    <property type="term" value="P:methylation"/>
    <property type="evidence" value="ECO:0007669"/>
    <property type="project" value="UniProtKB-KW"/>
</dbReference>
<dbReference type="Gene3D" id="3.40.50.150">
    <property type="entry name" value="Vaccinia Virus protein VP39"/>
    <property type="match status" value="1"/>
</dbReference>
<dbReference type="PIRSF" id="PIRSF003085">
    <property type="entry name" value="CMAS"/>
    <property type="match status" value="1"/>
</dbReference>
<accession>A0A450SM89</accession>
<reference evidence="6" key="1">
    <citation type="submission" date="2019-02" db="EMBL/GenBank/DDBJ databases">
        <authorList>
            <person name="Gruber-Vodicka R. H."/>
            <person name="Seah K. B. B."/>
        </authorList>
    </citation>
    <scope>NUCLEOTIDE SEQUENCE</scope>
    <source>
        <strain evidence="6">BECK_DK47</strain>
    </source>
</reference>
<dbReference type="SUPFAM" id="SSF53335">
    <property type="entry name" value="S-adenosyl-L-methionine-dependent methyltransferases"/>
    <property type="match status" value="1"/>
</dbReference>
<dbReference type="InterPro" id="IPR050723">
    <property type="entry name" value="CFA/CMAS"/>
</dbReference>
<dbReference type="PANTHER" id="PTHR43667">
    <property type="entry name" value="CYCLOPROPANE-FATTY-ACYL-PHOSPHOLIPID SYNTHASE"/>
    <property type="match status" value="1"/>
</dbReference>
<evidence type="ECO:0000256" key="2">
    <source>
        <dbReference type="ARBA" id="ARBA00022603"/>
    </source>
</evidence>
<evidence type="ECO:0000256" key="5">
    <source>
        <dbReference type="ARBA" id="ARBA00023098"/>
    </source>
</evidence>
<sequence>MAKASSRSRKISFQNKLAKKVMEAVVGKKTIFLDYDDIHDGTPNPIYDSFQYIIKPPSLCYAIRILLRPTFWVPQSYSLGEWYVKKGDLADVIDSAVQNSHDVYGRYFKFIKAQRTIRHLIKQYLFVKFFTRMVRRHYDEDPEIYRCILDEEMSYTCAFYQEESDSLLDAQNNKYEKILERVLLPEESPKVLNIGFGWGSLERYLVRRYSSAQITGLTISNSQLQWAKQHNTAVLDASRNARISLLFQDYADHDAFGIYDAVVAVGMMEHVGKGHFDAFFGKIHELLKPGGRCLIHIMIRPEPNMPTNRWIDKYIFPGGYTPSASEVVESIESTDFIVEQIYIHNSENYRKTVHEWRRNLHRNKETFLKVLSRQGFEPDRLEIIFRRWEVYLAGAEVSFSGRPESTQVAHFVMRKYESYPAH</sequence>
<dbReference type="CDD" id="cd02440">
    <property type="entry name" value="AdoMet_MTases"/>
    <property type="match status" value="1"/>
</dbReference>
<keyword evidence="2" id="KW-0489">Methyltransferase</keyword>
<proteinExistence type="inferred from homology"/>
<evidence type="ECO:0000256" key="3">
    <source>
        <dbReference type="ARBA" id="ARBA00022679"/>
    </source>
</evidence>
<dbReference type="GO" id="GO:0008610">
    <property type="term" value="P:lipid biosynthetic process"/>
    <property type="evidence" value="ECO:0007669"/>
    <property type="project" value="InterPro"/>
</dbReference>
<gene>
    <name evidence="6" type="ORF">BECKDK2373B_GA0170837_104826</name>
</gene>
<keyword evidence="5" id="KW-0443">Lipid metabolism</keyword>
<dbReference type="AlphaFoldDB" id="A0A450SM89"/>
<evidence type="ECO:0000313" key="6">
    <source>
        <dbReference type="EMBL" id="VFJ54780.1"/>
    </source>
</evidence>
<keyword evidence="4" id="KW-0949">S-adenosyl-L-methionine</keyword>
<comment type="similarity">
    <text evidence="1">Belongs to the CFA/CMAS family.</text>
</comment>
<dbReference type="InterPro" id="IPR003333">
    <property type="entry name" value="CMAS"/>
</dbReference>
<dbReference type="InterPro" id="IPR029063">
    <property type="entry name" value="SAM-dependent_MTases_sf"/>
</dbReference>
<dbReference type="Pfam" id="PF02353">
    <property type="entry name" value="CMAS"/>
    <property type="match status" value="1"/>
</dbReference>
<dbReference type="GO" id="GO:0008168">
    <property type="term" value="F:methyltransferase activity"/>
    <property type="evidence" value="ECO:0007669"/>
    <property type="project" value="UniProtKB-KW"/>
</dbReference>
<organism evidence="6">
    <name type="scientific">Candidatus Kentrum sp. DK</name>
    <dbReference type="NCBI Taxonomy" id="2126562"/>
    <lineage>
        <taxon>Bacteria</taxon>
        <taxon>Pseudomonadati</taxon>
        <taxon>Pseudomonadota</taxon>
        <taxon>Gammaproteobacteria</taxon>
        <taxon>Candidatus Kentrum</taxon>
    </lineage>
</organism>
<protein>
    <submittedName>
        <fullName evidence="6">Cyclopropane-fatty-acyl-phospholipid synthase</fullName>
    </submittedName>
</protein>